<keyword evidence="3" id="KW-1185">Reference proteome</keyword>
<proteinExistence type="predicted"/>
<reference evidence="2 3" key="1">
    <citation type="journal article" date="2015" name="MBio">
        <title>Genome sequence of the Drosophila melanogaster male-killing Spiroplasma strain MSRO endosymbiont.</title>
        <authorList>
            <person name="Paredes J.C."/>
            <person name="Herren J.K."/>
            <person name="Schupfer F."/>
            <person name="Marin R."/>
            <person name="Claverol S."/>
            <person name="Kuo C.H."/>
            <person name="Lemaitre B."/>
            <person name="Beven L."/>
        </authorList>
    </citation>
    <scope>NUCLEOTIDE SEQUENCE [LARGE SCALE GENOMIC DNA]</scope>
    <source>
        <strain evidence="2 3">MSRO</strain>
    </source>
</reference>
<keyword evidence="1" id="KW-0812">Transmembrane</keyword>
<dbReference type="EMBL" id="JTLV02000001">
    <property type="protein sequence ID" value="PQM32506.1"/>
    <property type="molecule type" value="Genomic_DNA"/>
</dbReference>
<feature type="transmembrane region" description="Helical" evidence="1">
    <location>
        <begin position="14"/>
        <end position="38"/>
    </location>
</feature>
<accession>A0A2P6FGB9</accession>
<sequence>MILMFYLNAQASNIPVSVLIVLVVLFTLLSIASGGWWWRQSRKARQNSHNDDFTTKQKLTIRAAFRKNKYLILFLCCVFCLIGLILVLVNQLADLEWQGFFGQILCRVKIFIFNWC</sequence>
<keyword evidence="1" id="KW-1133">Transmembrane helix</keyword>
<name>A0A2P6FGB9_9MOLU</name>
<dbReference type="Proteomes" id="UP000031565">
    <property type="component" value="Unassembled WGS sequence"/>
</dbReference>
<organism evidence="2 3">
    <name type="scientific">Spiroplasma poulsonii</name>
    <dbReference type="NCBI Taxonomy" id="2138"/>
    <lineage>
        <taxon>Bacteria</taxon>
        <taxon>Bacillati</taxon>
        <taxon>Mycoplasmatota</taxon>
        <taxon>Mollicutes</taxon>
        <taxon>Entomoplasmatales</taxon>
        <taxon>Spiroplasmataceae</taxon>
        <taxon>Spiroplasma</taxon>
    </lineage>
</organism>
<dbReference type="AlphaFoldDB" id="A0A2P6FGB9"/>
<evidence type="ECO:0000256" key="1">
    <source>
        <dbReference type="SAM" id="Phobius"/>
    </source>
</evidence>
<protein>
    <submittedName>
        <fullName evidence="2">Uncharacterized protein</fullName>
    </submittedName>
</protein>
<comment type="caution">
    <text evidence="2">The sequence shown here is derived from an EMBL/GenBank/DDBJ whole genome shotgun (WGS) entry which is preliminary data.</text>
</comment>
<keyword evidence="1" id="KW-0472">Membrane</keyword>
<evidence type="ECO:0000313" key="3">
    <source>
        <dbReference type="Proteomes" id="UP000031565"/>
    </source>
</evidence>
<evidence type="ECO:0000313" key="2">
    <source>
        <dbReference type="EMBL" id="PQM32506.1"/>
    </source>
</evidence>
<gene>
    <name evidence="2" type="ORF">SMSRO_SF024290</name>
</gene>
<feature type="transmembrane region" description="Helical" evidence="1">
    <location>
        <begin position="70"/>
        <end position="89"/>
    </location>
</feature>